<dbReference type="Pfam" id="PF00353">
    <property type="entry name" value="HemolysinCabind"/>
    <property type="match status" value="10"/>
</dbReference>
<dbReference type="PROSITE" id="PS00330">
    <property type="entry name" value="HEMOLYSIN_CALCIUM"/>
    <property type="match status" value="15"/>
</dbReference>
<dbReference type="Gene3D" id="2.150.10.10">
    <property type="entry name" value="Serralysin-like metalloprotease, C-terminal"/>
    <property type="match status" value="9"/>
</dbReference>
<dbReference type="GO" id="GO:0005509">
    <property type="term" value="F:calcium ion binding"/>
    <property type="evidence" value="ECO:0007669"/>
    <property type="project" value="InterPro"/>
</dbReference>
<name>A0A5B0KQ56_9PROT</name>
<dbReference type="InterPro" id="IPR018511">
    <property type="entry name" value="Hemolysin-typ_Ca-bd_CS"/>
</dbReference>
<comment type="caution">
    <text evidence="3">The sequence shown here is derived from an EMBL/GenBank/DDBJ whole genome shotgun (WGS) entry which is preliminary data.</text>
</comment>
<evidence type="ECO:0000256" key="1">
    <source>
        <dbReference type="ARBA" id="ARBA00004613"/>
    </source>
</evidence>
<gene>
    <name evidence="3" type="ORF">FH063_002261</name>
</gene>
<dbReference type="InterPro" id="IPR011049">
    <property type="entry name" value="Serralysin-like_metalloprot_C"/>
</dbReference>
<dbReference type="AlphaFoldDB" id="A0A5B0KQ56"/>
<evidence type="ECO:0000313" key="4">
    <source>
        <dbReference type="Proteomes" id="UP000325333"/>
    </source>
</evidence>
<reference evidence="3 4" key="1">
    <citation type="submission" date="2019-07" db="EMBL/GenBank/DDBJ databases">
        <title>Genome sequencing of the stress-tolerant strain Azospirillum brasilense Az19.</title>
        <authorList>
            <person name="Maroniche G.A."/>
            <person name="Garcia J.E."/>
            <person name="Pagnussat L."/>
            <person name="Amenta M."/>
            <person name="Creus C.M."/>
        </authorList>
    </citation>
    <scope>NUCLEOTIDE SEQUENCE [LARGE SCALE GENOMIC DNA]</scope>
    <source>
        <strain evidence="3 4">Az19</strain>
    </source>
</reference>
<evidence type="ECO:0008006" key="5">
    <source>
        <dbReference type="Google" id="ProtNLM"/>
    </source>
</evidence>
<dbReference type="EMBL" id="VEWN01000012">
    <property type="protein sequence ID" value="KAA1054026.1"/>
    <property type="molecule type" value="Genomic_DNA"/>
</dbReference>
<dbReference type="PRINTS" id="PR00313">
    <property type="entry name" value="CABNDNGRPT"/>
</dbReference>
<dbReference type="SUPFAM" id="SSF51120">
    <property type="entry name" value="beta-Roll"/>
    <property type="match status" value="6"/>
</dbReference>
<evidence type="ECO:0000256" key="2">
    <source>
        <dbReference type="ARBA" id="ARBA00022525"/>
    </source>
</evidence>
<dbReference type="GO" id="GO:0005576">
    <property type="term" value="C:extracellular region"/>
    <property type="evidence" value="ECO:0007669"/>
    <property type="project" value="UniProtKB-SubCell"/>
</dbReference>
<dbReference type="InterPro" id="IPR001343">
    <property type="entry name" value="Hemolysn_Ca-bd"/>
</dbReference>
<keyword evidence="2" id="KW-0964">Secreted</keyword>
<protein>
    <recommendedName>
        <fullName evidence="5">Calcium-binding protein</fullName>
    </recommendedName>
</protein>
<accession>A0A5B0KQ56</accession>
<dbReference type="Proteomes" id="UP000325333">
    <property type="component" value="Unassembled WGS sequence"/>
</dbReference>
<organism evidence="3 4">
    <name type="scientific">Azospirillum argentinense</name>
    <dbReference type="NCBI Taxonomy" id="2970906"/>
    <lineage>
        <taxon>Bacteria</taxon>
        <taxon>Pseudomonadati</taxon>
        <taxon>Pseudomonadota</taxon>
        <taxon>Alphaproteobacteria</taxon>
        <taxon>Rhodospirillales</taxon>
        <taxon>Azospirillaceae</taxon>
        <taxon>Azospirillum</taxon>
    </lineage>
</organism>
<evidence type="ECO:0000313" key="3">
    <source>
        <dbReference type="EMBL" id="KAA1054026.1"/>
    </source>
</evidence>
<dbReference type="PANTHER" id="PTHR38340">
    <property type="entry name" value="S-LAYER PROTEIN"/>
    <property type="match status" value="1"/>
</dbReference>
<proteinExistence type="predicted"/>
<sequence length="948" mass="94817">MNFSNGSYYNLVSIAANLADGGSLVLSSNATDTQVGTNGNDTLNGLDINSAISGNEGNDLICGNGGNDTLSGGVGNDTLYGGDGNDLLNGGDGDDLLIGGAGADYLEGAGGLDIVSYTDSWAGVTINLATGTGSGGSAEGDRLVTIEWVYASNHSDVVYGDANANRLWGLDGADSLYGGDGADWLDGGAGADSLNGGDGEDIVTYAYATAGVTIDLAAGTGLYAEAQGDVLISIEGINGSAFNDVLNGGSGGDWLYGAAGDDWLCGRGGADYLEGAGGFDIVSYTDSWAGVTINLATGTGSGGSAEGDRLVTIEGVYASNHSDVVYGDANANRLWGLDGADSLYGGDGADWLDGGAGADSLNGGAGEDIVTYAYATAGVTIDLAAGTGLYAEAQGDVLISIEGINGSAFNDVLNGGSGGDWLYGAAGNDWLWGRAGADYLEGAEGFDVANYIDSWTGVTINLATGTGSGGSAEGDRLVTIEGLYGSYYNDTFYGSVNADYLWGIDGNDTLYGGAGDDTLEGGSGADWLIGGSGADYLDGGAGDDVISYAYATAGVTIDLAAGTGLYAEAQGDVLISIEGINGSAFNDVLNGGNVGEWLYGAAGDDWLCGRGGADYLEGAGGFDIVSYTDSWAGVTINLSAGTGSGGSAEGDRLVTIEGVYASNHSDVVYGDANANRLWGLDGADSLYGGDGADWLDGGAGADYLNGGAGEDIVTYAYATAGVTIDLAAGTGLYAEAQGDVLISIEGINGSAFNDVLNGGSGGDWLYGAAGNDWLWGRAGADYLEGAEGFDVANYIDSWTGVTVNLATGTGSGGSAEGDRLVTIEGLYGSYYNDTFYGSGNADYLWGIDGSDILYGGAGDDTLEGGSGADWLNGGSGADLFVFTSGNGQDAIEDFNAAQGDRIGIALGQSYTVGATSNGNALITFGPDKAVILYGVQPSTVSSAWFITI</sequence>
<dbReference type="InterPro" id="IPR050557">
    <property type="entry name" value="RTX_toxin/Mannuronan_C5-epim"/>
</dbReference>
<dbReference type="PANTHER" id="PTHR38340:SF1">
    <property type="entry name" value="S-LAYER PROTEIN"/>
    <property type="match status" value="1"/>
</dbReference>
<comment type="subcellular location">
    <subcellularLocation>
        <location evidence="1">Secreted</location>
    </subcellularLocation>
</comment>